<reference evidence="2" key="1">
    <citation type="submission" date="2020-10" db="EMBL/GenBank/DDBJ databases">
        <authorList>
            <person name="Gilroy R."/>
        </authorList>
    </citation>
    <scope>NUCLEOTIDE SEQUENCE</scope>
    <source>
        <strain evidence="2">ChiBcec2-4451</strain>
    </source>
</reference>
<keyword evidence="1" id="KW-1133">Transmembrane helix</keyword>
<protein>
    <submittedName>
        <fullName evidence="2">DUF2752 domain-containing protein</fullName>
    </submittedName>
</protein>
<dbReference type="EMBL" id="DVON01000156">
    <property type="protein sequence ID" value="HIV12861.1"/>
    <property type="molecule type" value="Genomic_DNA"/>
</dbReference>
<evidence type="ECO:0000313" key="2">
    <source>
        <dbReference type="EMBL" id="HIV12861.1"/>
    </source>
</evidence>
<evidence type="ECO:0000313" key="3">
    <source>
        <dbReference type="Proteomes" id="UP000886723"/>
    </source>
</evidence>
<feature type="transmembrane region" description="Helical" evidence="1">
    <location>
        <begin position="61"/>
        <end position="83"/>
    </location>
</feature>
<dbReference type="Pfam" id="PF10825">
    <property type="entry name" value="DUF2752"/>
    <property type="match status" value="1"/>
</dbReference>
<name>A0A9D1NV26_9FIRM</name>
<feature type="transmembrane region" description="Helical" evidence="1">
    <location>
        <begin position="12"/>
        <end position="28"/>
    </location>
</feature>
<dbReference type="InterPro" id="IPR021215">
    <property type="entry name" value="DUF2752"/>
</dbReference>
<reference evidence="2" key="2">
    <citation type="journal article" date="2021" name="PeerJ">
        <title>Extensive microbial diversity within the chicken gut microbiome revealed by metagenomics and culture.</title>
        <authorList>
            <person name="Gilroy R."/>
            <person name="Ravi A."/>
            <person name="Getino M."/>
            <person name="Pursley I."/>
            <person name="Horton D.L."/>
            <person name="Alikhan N.F."/>
            <person name="Baker D."/>
            <person name="Gharbi K."/>
            <person name="Hall N."/>
            <person name="Watson M."/>
            <person name="Adriaenssens E.M."/>
            <person name="Foster-Nyarko E."/>
            <person name="Jarju S."/>
            <person name="Secka A."/>
            <person name="Antonio M."/>
            <person name="Oren A."/>
            <person name="Chaudhuri R.R."/>
            <person name="La Ragione R."/>
            <person name="Hildebrand F."/>
            <person name="Pallen M.J."/>
        </authorList>
    </citation>
    <scope>NUCLEOTIDE SEQUENCE</scope>
    <source>
        <strain evidence="2">ChiBcec2-4451</strain>
    </source>
</reference>
<gene>
    <name evidence="2" type="ORF">IAA63_06950</name>
</gene>
<feature type="transmembrane region" description="Helical" evidence="1">
    <location>
        <begin position="95"/>
        <end position="113"/>
    </location>
</feature>
<evidence type="ECO:0000256" key="1">
    <source>
        <dbReference type="SAM" id="Phobius"/>
    </source>
</evidence>
<proteinExistence type="predicted"/>
<dbReference type="Proteomes" id="UP000886723">
    <property type="component" value="Unassembled WGS sequence"/>
</dbReference>
<comment type="caution">
    <text evidence="2">The sequence shown here is derived from an EMBL/GenBank/DDBJ whole genome shotgun (WGS) entry which is preliminary data.</text>
</comment>
<keyword evidence="1" id="KW-0472">Membrane</keyword>
<accession>A0A9D1NV26</accession>
<organism evidence="2 3">
    <name type="scientific">Candidatus Pullilachnospira stercoravium</name>
    <dbReference type="NCBI Taxonomy" id="2840913"/>
    <lineage>
        <taxon>Bacteria</taxon>
        <taxon>Bacillati</taxon>
        <taxon>Bacillota</taxon>
        <taxon>Clostridia</taxon>
        <taxon>Lachnospirales</taxon>
        <taxon>Lachnospiraceae</taxon>
        <taxon>Lachnospiraceae incertae sedis</taxon>
        <taxon>Candidatus Pullilachnospira</taxon>
    </lineage>
</organism>
<sequence>MKLTAEDKKRLRNNLAALFLVCILYYLITRFTGCPIRFFLGISCPGCGITRAWIRVLHLDLAGAFACHPLFWMAPLIAAAFVFEGFIDFKKYRWAVILAAILFIGVYLIRILWFPDEIVSFAPQEGFLWQLASRLFSLA</sequence>
<keyword evidence="1" id="KW-0812">Transmembrane</keyword>
<dbReference type="AlphaFoldDB" id="A0A9D1NV26"/>